<dbReference type="RefSeq" id="XP_020050565.1">
    <property type="nucleotide sequence ID" value="XM_020188583.1"/>
</dbReference>
<dbReference type="GeneID" id="30962219"/>
<organism evidence="1 2">
    <name type="scientific">Ascoidea rubescens DSM 1968</name>
    <dbReference type="NCBI Taxonomy" id="1344418"/>
    <lineage>
        <taxon>Eukaryota</taxon>
        <taxon>Fungi</taxon>
        <taxon>Dikarya</taxon>
        <taxon>Ascomycota</taxon>
        <taxon>Saccharomycotina</taxon>
        <taxon>Saccharomycetes</taxon>
        <taxon>Ascoideaceae</taxon>
        <taxon>Ascoidea</taxon>
    </lineage>
</organism>
<dbReference type="Proteomes" id="UP000095038">
    <property type="component" value="Unassembled WGS sequence"/>
</dbReference>
<dbReference type="InParanoid" id="A0A1D2VRQ0"/>
<reference evidence="2" key="1">
    <citation type="submission" date="2016-05" db="EMBL/GenBank/DDBJ databases">
        <title>Comparative genomics of biotechnologically important yeasts.</title>
        <authorList>
            <consortium name="DOE Joint Genome Institute"/>
            <person name="Riley R."/>
            <person name="Haridas S."/>
            <person name="Wolfe K.H."/>
            <person name="Lopes M.R."/>
            <person name="Hittinger C.T."/>
            <person name="Goker M."/>
            <person name="Salamov A."/>
            <person name="Wisecaver J."/>
            <person name="Long T.M."/>
            <person name="Aerts A.L."/>
            <person name="Barry K."/>
            <person name="Choi C."/>
            <person name="Clum A."/>
            <person name="Coughlan A.Y."/>
            <person name="Deshpande S."/>
            <person name="Douglass A.P."/>
            <person name="Hanson S.J."/>
            <person name="Klenk H.-P."/>
            <person name="Labutti K."/>
            <person name="Lapidus A."/>
            <person name="Lindquist E."/>
            <person name="Lipzen A."/>
            <person name="Meier-Kolthoff J.P."/>
            <person name="Ohm R.A."/>
            <person name="Otillar R.P."/>
            <person name="Pangilinan J."/>
            <person name="Peng Y."/>
            <person name="Rokas A."/>
            <person name="Rosa C.A."/>
            <person name="Scheuner C."/>
            <person name="Sibirny A.A."/>
            <person name="Slot J.C."/>
            <person name="Stielow J.B."/>
            <person name="Sun H."/>
            <person name="Kurtzman C.P."/>
            <person name="Blackwell M."/>
            <person name="Grigoriev I.V."/>
            <person name="Jeffries T.W."/>
        </authorList>
    </citation>
    <scope>NUCLEOTIDE SEQUENCE [LARGE SCALE GENOMIC DNA]</scope>
    <source>
        <strain evidence="2">DSM 1968</strain>
    </source>
</reference>
<proteinExistence type="predicted"/>
<protein>
    <submittedName>
        <fullName evidence="1">Uncharacterized protein</fullName>
    </submittedName>
</protein>
<dbReference type="InterPro" id="IPR027417">
    <property type="entry name" value="P-loop_NTPase"/>
</dbReference>
<dbReference type="Gene3D" id="3.40.50.300">
    <property type="entry name" value="P-loop containing nucleotide triphosphate hydrolases"/>
    <property type="match status" value="1"/>
</dbReference>
<accession>A0A1D2VRQ0</accession>
<dbReference type="AlphaFoldDB" id="A0A1D2VRQ0"/>
<gene>
    <name evidence="1" type="ORF">ASCRUDRAFT_103981</name>
</gene>
<keyword evidence="2" id="KW-1185">Reference proteome</keyword>
<evidence type="ECO:0000313" key="2">
    <source>
        <dbReference type="Proteomes" id="UP000095038"/>
    </source>
</evidence>
<evidence type="ECO:0000313" key="1">
    <source>
        <dbReference type="EMBL" id="ODV64258.1"/>
    </source>
</evidence>
<name>A0A1D2VRQ0_9ASCO</name>
<sequence length="247" mass="28674">MELLHARSPGTDAFFLSLFSDASSRRYLAKLISELLLLNRCCNRVVYFDLTSSLDFFKLGSTIRDSYSKLTVFKNDKDKSEQLLEIFSNLNIIKENDLYSLYDKLKLLYKQISNDSNSGSNLKLIIIEPITHLIKNINEINSLKSIDSNHQNHRDNDNDNDSDSDNDEEFDFNLNLSIKIELDLYIDILKILKKLSKLLNINILLLNNDESNNLYLNNLDNNFIDSKFKLKSKSKTSTHKKQKHQEN</sequence>
<dbReference type="EMBL" id="KV454475">
    <property type="protein sequence ID" value="ODV64258.1"/>
    <property type="molecule type" value="Genomic_DNA"/>
</dbReference>